<accession>A0A1I2Q2T2</accession>
<evidence type="ECO:0000256" key="1">
    <source>
        <dbReference type="ARBA" id="ARBA00022722"/>
    </source>
</evidence>
<evidence type="ECO:0000256" key="13">
    <source>
        <dbReference type="ARBA" id="ARBA00048988"/>
    </source>
</evidence>
<comment type="catalytic activity">
    <reaction evidence="13">
        <text>ATP + H2O = ADP + phosphate + H(+)</text>
        <dbReference type="Rhea" id="RHEA:13065"/>
        <dbReference type="ChEBI" id="CHEBI:15377"/>
        <dbReference type="ChEBI" id="CHEBI:15378"/>
        <dbReference type="ChEBI" id="CHEBI:30616"/>
        <dbReference type="ChEBI" id="CHEBI:43474"/>
        <dbReference type="ChEBI" id="CHEBI:456216"/>
        <dbReference type="EC" id="5.6.2.4"/>
    </reaction>
</comment>
<dbReference type="PROSITE" id="PS51217">
    <property type="entry name" value="UVRD_HELICASE_CTER"/>
    <property type="match status" value="1"/>
</dbReference>
<dbReference type="InterPro" id="IPR000212">
    <property type="entry name" value="DNA_helicase_UvrD/REP"/>
</dbReference>
<dbReference type="Gene3D" id="1.10.486.10">
    <property type="entry name" value="PCRA, domain 4"/>
    <property type="match status" value="1"/>
</dbReference>
<dbReference type="Pfam" id="PF00580">
    <property type="entry name" value="UvrD-helicase"/>
    <property type="match status" value="1"/>
</dbReference>
<evidence type="ECO:0000256" key="15">
    <source>
        <dbReference type="SAM" id="MobiDB-lite"/>
    </source>
</evidence>
<reference evidence="18 19" key="1">
    <citation type="submission" date="2016-10" db="EMBL/GenBank/DDBJ databases">
        <authorList>
            <person name="de Groot N.N."/>
        </authorList>
    </citation>
    <scope>NUCLEOTIDE SEQUENCE [LARGE SCALE GENOMIC DNA]</scope>
    <source>
        <strain>J11</strain>
        <strain evidence="19">PG 39</strain>
    </source>
</reference>
<dbReference type="PROSITE" id="PS51198">
    <property type="entry name" value="UVRD_HELICASE_ATP_BIND"/>
    <property type="match status" value="1"/>
</dbReference>
<dbReference type="OrthoDB" id="4812256at2"/>
<dbReference type="GO" id="GO:0000725">
    <property type="term" value="P:recombinational repair"/>
    <property type="evidence" value="ECO:0007669"/>
    <property type="project" value="TreeGrafter"/>
</dbReference>
<dbReference type="RefSeq" id="WP_092283630.1">
    <property type="nucleotide sequence ID" value="NZ_FOPJ01000001.1"/>
</dbReference>
<name>A0A1I2Q2T2_9CORY</name>
<keyword evidence="1" id="KW-0540">Nuclease</keyword>
<dbReference type="GO" id="GO:0003677">
    <property type="term" value="F:DNA binding"/>
    <property type="evidence" value="ECO:0007669"/>
    <property type="project" value="UniProtKB-KW"/>
</dbReference>
<evidence type="ECO:0000256" key="5">
    <source>
        <dbReference type="ARBA" id="ARBA00022806"/>
    </source>
</evidence>
<protein>
    <recommendedName>
        <fullName evidence="12">DNA 3'-5' helicase</fullName>
        <ecNumber evidence="12">5.6.2.4</ecNumber>
    </recommendedName>
</protein>
<dbReference type="Gene3D" id="3.90.320.10">
    <property type="match status" value="1"/>
</dbReference>
<evidence type="ECO:0000313" key="18">
    <source>
        <dbReference type="EMBL" id="SFG20567.1"/>
    </source>
</evidence>
<keyword evidence="4 14" id="KW-0378">Hydrolase</keyword>
<dbReference type="EC" id="5.6.2.4" evidence="12"/>
<dbReference type="GO" id="GO:0033202">
    <property type="term" value="C:DNA helicase complex"/>
    <property type="evidence" value="ECO:0007669"/>
    <property type="project" value="TreeGrafter"/>
</dbReference>
<dbReference type="SUPFAM" id="SSF52980">
    <property type="entry name" value="Restriction endonuclease-like"/>
    <property type="match status" value="1"/>
</dbReference>
<dbReference type="InterPro" id="IPR027417">
    <property type="entry name" value="P-loop_NTPase"/>
</dbReference>
<dbReference type="CDD" id="cd17932">
    <property type="entry name" value="DEXQc_UvrD"/>
    <property type="match status" value="1"/>
</dbReference>
<evidence type="ECO:0000259" key="17">
    <source>
        <dbReference type="PROSITE" id="PS51217"/>
    </source>
</evidence>
<keyword evidence="9" id="KW-0234">DNA repair</keyword>
<evidence type="ECO:0000256" key="7">
    <source>
        <dbReference type="ARBA" id="ARBA00022840"/>
    </source>
</evidence>
<evidence type="ECO:0000256" key="8">
    <source>
        <dbReference type="ARBA" id="ARBA00023125"/>
    </source>
</evidence>
<organism evidence="18 19">
    <name type="scientific">Corynebacterium spheniscorum</name>
    <dbReference type="NCBI Taxonomy" id="185761"/>
    <lineage>
        <taxon>Bacteria</taxon>
        <taxon>Bacillati</taxon>
        <taxon>Actinomycetota</taxon>
        <taxon>Actinomycetes</taxon>
        <taxon>Mycobacteriales</taxon>
        <taxon>Corynebacteriaceae</taxon>
        <taxon>Corynebacterium</taxon>
    </lineage>
</organism>
<evidence type="ECO:0000256" key="4">
    <source>
        <dbReference type="ARBA" id="ARBA00022801"/>
    </source>
</evidence>
<dbReference type="InterPro" id="IPR014016">
    <property type="entry name" value="UvrD-like_ATP-bd"/>
</dbReference>
<gene>
    <name evidence="18" type="ORF">SAMN05660282_00273</name>
</gene>
<keyword evidence="19" id="KW-1185">Reference proteome</keyword>
<dbReference type="Pfam" id="PF12705">
    <property type="entry name" value="PDDEXK_1"/>
    <property type="match status" value="1"/>
</dbReference>
<keyword evidence="7 14" id="KW-0067">ATP-binding</keyword>
<evidence type="ECO:0000256" key="12">
    <source>
        <dbReference type="ARBA" id="ARBA00034808"/>
    </source>
</evidence>
<proteinExistence type="predicted"/>
<dbReference type="GO" id="GO:0005524">
    <property type="term" value="F:ATP binding"/>
    <property type="evidence" value="ECO:0007669"/>
    <property type="project" value="UniProtKB-UniRule"/>
</dbReference>
<feature type="binding site" evidence="14">
    <location>
        <begin position="47"/>
        <end position="54"/>
    </location>
    <ligand>
        <name>ATP</name>
        <dbReference type="ChEBI" id="CHEBI:30616"/>
    </ligand>
</feature>
<keyword evidence="2 14" id="KW-0547">Nucleotide-binding</keyword>
<dbReference type="InterPro" id="IPR011335">
    <property type="entry name" value="Restrct_endonuc-II-like"/>
</dbReference>
<dbReference type="GO" id="GO:0005829">
    <property type="term" value="C:cytosol"/>
    <property type="evidence" value="ECO:0007669"/>
    <property type="project" value="TreeGrafter"/>
</dbReference>
<comment type="catalytic activity">
    <reaction evidence="11">
        <text>Couples ATP hydrolysis with the unwinding of duplex DNA by translocating in the 3'-5' direction.</text>
        <dbReference type="EC" id="5.6.2.4"/>
    </reaction>
</comment>
<evidence type="ECO:0000256" key="9">
    <source>
        <dbReference type="ARBA" id="ARBA00023204"/>
    </source>
</evidence>
<dbReference type="EMBL" id="FOPJ01000001">
    <property type="protein sequence ID" value="SFG20567.1"/>
    <property type="molecule type" value="Genomic_DNA"/>
</dbReference>
<evidence type="ECO:0000256" key="11">
    <source>
        <dbReference type="ARBA" id="ARBA00034617"/>
    </source>
</evidence>
<keyword evidence="5 14" id="KW-0347">Helicase</keyword>
<dbReference type="InterPro" id="IPR038726">
    <property type="entry name" value="PDDEXK_AddAB-type"/>
</dbReference>
<feature type="region of interest" description="Disordered" evidence="15">
    <location>
        <begin position="523"/>
        <end position="543"/>
    </location>
</feature>
<sequence length="1151" mass="127291">MSTTDDVQQPTAKYSARELAEALQQFAPTEEQAAIIESPQGPLLVVAGAGAGKTETMAARVVWLVANGFCRPSEVLGLTFTRKAAQQLASRIRARLRTLAGTPLIRDLDPSGELQTLVESESPTVLTYDAYAGHLVREYGLLLPVEPSARMIQKTEYYQLIDRVLSDYPHTLTDDNSRKTWLERVYDLSVEMDSHLVSIEDLRGANADFQKFLDGVIAAHNGELTNPAIRGAVKATTQREELINLVERLWAEMDARHLTTFGRQMSAAARLAQQYPVVRKGERNRFKVVMLDEYQDTSHSQRILLSKLFAGKDSDADTPTTITAVGDPMQAIYGWRGATANNLLCFLNDFAVDGKPAEKKELIRSWRNPKLVLQLANMVSDDLLNVEGSERPVQPLEPRPDAAPGDVNLAWFPTPQQEIAYVADYMADLYREKKSQGKKFTGAILVRNNSHSRPIEVALAQRGIPFETGSLNGLLNIPEVADVVAVATMLVNPAADPSALRILAGPHVGLGVADIKALAKRAKSLNRQSQPKSEDATIETDAVEASVGSGPAMDKLREIIAETTAIDAVDSARLVDAIADLGPASNYSEEGYERLKRLSAELRYLRTHCLNSPLPELFMEIQRVIGLRAEVEARLQDRSGTAHLDRLQEEVENYVNGADALGEQASLGGLLRFFGAAETFDKGLEPGEVSVQSNRVQILTAHKAKGLEWDAVAVMHCSDNVWAKDKASQWLTNASLLPAHLRGDAEKTTGVGIAIPNYPTPDLTGVVKAADLNKAKEAYSAALRAHKNREEERLFYVAMTRTERALVLTGSSLREGAIYGTDSQGLLPVYSPFEELKNYVESTHPECIATWTELEKFSDLQLPEGYAIDGTFPSLNPTDGVLAGAAAVRSMLDESANTKDLPEADNSSELAGLWEQEVNALIEEHLNNQRDTLEVPLIDELTASDMVALKANPDDFTRRLIRPVPFKPNRYAKRGTAFHLWLEQRFAGDIPLFDEDEILGMGEGDMEPEKLEQLKENYLASPWAQRTPEYVEHPFEVRIGRNVMRGRIDAIFRDEETGGWLVLDWKTGRVPEGAQMAAAEYQLAVYAAAWKEWINDGAPIRAAFHYVAKDYTHYVNDVPTKEDLVDFLHNTVLGKPRTLVEEETPEPEDNK</sequence>
<evidence type="ECO:0000256" key="2">
    <source>
        <dbReference type="ARBA" id="ARBA00022741"/>
    </source>
</evidence>
<dbReference type="InterPro" id="IPR011604">
    <property type="entry name" value="PDDEXK-like_dom_sf"/>
</dbReference>
<dbReference type="STRING" id="185761.SAMN05660282_00273"/>
<feature type="domain" description="UvrD-like helicase ATP-binding" evidence="16">
    <location>
        <begin position="26"/>
        <end position="369"/>
    </location>
</feature>
<dbReference type="InterPro" id="IPR014017">
    <property type="entry name" value="DNA_helicase_UvrD-like_C"/>
</dbReference>
<keyword evidence="6" id="KW-0269">Exonuclease</keyword>
<dbReference type="Pfam" id="PF13361">
    <property type="entry name" value="UvrD_C"/>
    <property type="match status" value="1"/>
</dbReference>
<keyword evidence="10" id="KW-0413">Isomerase</keyword>
<evidence type="ECO:0000313" key="19">
    <source>
        <dbReference type="Proteomes" id="UP000199065"/>
    </source>
</evidence>
<evidence type="ECO:0000259" key="16">
    <source>
        <dbReference type="PROSITE" id="PS51198"/>
    </source>
</evidence>
<keyword evidence="3" id="KW-0227">DNA damage</keyword>
<dbReference type="Gene3D" id="3.40.50.300">
    <property type="entry name" value="P-loop containing nucleotide triphosphate hydrolases"/>
    <property type="match status" value="4"/>
</dbReference>
<keyword evidence="8" id="KW-0238">DNA-binding</keyword>
<dbReference type="PANTHER" id="PTHR11070">
    <property type="entry name" value="UVRD / RECB / PCRA DNA HELICASE FAMILY MEMBER"/>
    <property type="match status" value="1"/>
</dbReference>
<dbReference type="GO" id="GO:0043138">
    <property type="term" value="F:3'-5' DNA helicase activity"/>
    <property type="evidence" value="ECO:0007669"/>
    <property type="project" value="UniProtKB-EC"/>
</dbReference>
<dbReference type="GO" id="GO:0004527">
    <property type="term" value="F:exonuclease activity"/>
    <property type="evidence" value="ECO:0007669"/>
    <property type="project" value="UniProtKB-KW"/>
</dbReference>
<dbReference type="AlphaFoldDB" id="A0A1I2Q2T2"/>
<evidence type="ECO:0000256" key="10">
    <source>
        <dbReference type="ARBA" id="ARBA00023235"/>
    </source>
</evidence>
<evidence type="ECO:0000256" key="6">
    <source>
        <dbReference type="ARBA" id="ARBA00022839"/>
    </source>
</evidence>
<dbReference type="SUPFAM" id="SSF52540">
    <property type="entry name" value="P-loop containing nucleoside triphosphate hydrolases"/>
    <property type="match status" value="1"/>
</dbReference>
<evidence type="ECO:0000256" key="3">
    <source>
        <dbReference type="ARBA" id="ARBA00022763"/>
    </source>
</evidence>
<dbReference type="PANTHER" id="PTHR11070:SF55">
    <property type="entry name" value="DNA 3'-5' HELICASE"/>
    <property type="match status" value="1"/>
</dbReference>
<feature type="domain" description="UvrD-like helicase C-terminal" evidence="17">
    <location>
        <begin position="370"/>
        <end position="706"/>
    </location>
</feature>
<evidence type="ECO:0000256" key="14">
    <source>
        <dbReference type="PROSITE-ProRule" id="PRU00560"/>
    </source>
</evidence>
<dbReference type="Proteomes" id="UP000199065">
    <property type="component" value="Unassembled WGS sequence"/>
</dbReference>